<evidence type="ECO:0000313" key="8">
    <source>
        <dbReference type="Proteomes" id="UP000677804"/>
    </source>
</evidence>
<keyword evidence="3 5" id="KW-0347">Helicase</keyword>
<reference evidence="7 8" key="1">
    <citation type="submission" date="2021-05" db="EMBL/GenBank/DDBJ databases">
        <title>Novel species in genus Cellulomonas.</title>
        <authorList>
            <person name="Zhang G."/>
        </authorList>
    </citation>
    <scope>NUCLEOTIDE SEQUENCE [LARGE SCALE GENOMIC DNA]</scope>
    <source>
        <strain evidence="8">zg-ZUI222</strain>
    </source>
</reference>
<evidence type="ECO:0000256" key="2">
    <source>
        <dbReference type="ARBA" id="ARBA00022801"/>
    </source>
</evidence>
<evidence type="ECO:0000259" key="6">
    <source>
        <dbReference type="PROSITE" id="PS51198"/>
    </source>
</evidence>
<dbReference type="PANTHER" id="PTHR11070">
    <property type="entry name" value="UVRD / RECB / PCRA DNA HELICASE FAMILY MEMBER"/>
    <property type="match status" value="1"/>
</dbReference>
<dbReference type="Gene3D" id="3.40.50.300">
    <property type="entry name" value="P-loop containing nucleotide triphosphate hydrolases"/>
    <property type="match status" value="3"/>
</dbReference>
<dbReference type="InterPro" id="IPR000212">
    <property type="entry name" value="DNA_helicase_UvrD/REP"/>
</dbReference>
<sequence length="795" mass="84896">MTACPVRRGCGVADNGRPPARRCAPRPCGAWRPGARPGATGVSARVAAIDNELAGEQRVVDGLYGRLDALRAQARRRLAAVRRAGPSGSPQNRSERDAFATLYEDRVAQLEAVEDRLAFGRLDLHDGDRRYIGRIGLTDEEQTPLLTDWRAPAAQAFYRATAAHPDGVVRRRHLVTAGRRVTGLEDDVLDLDALVAQGVDPASLAGVSGEGALLAALGAARTGRMGDIVATIQAEQDAIIRSPLAGALVVQGGPGTGKTAVALHRAAYLLYAHRRLLERSGVLLVGPSRTFLHYIDQVLPSLGETGVVTATLADLFPGVEARGTEPDEVARLKGSTVMAEVVARAVRQRQRVPQQPTRVRIDGRTVVVRPQDVASAISRARRQHRPHNLARVTFVRDMLGRLAEQYVQQLGGDVAPEDRAEIIEDLRTTREIRVALNLAWMPLTPQGLLRDLWTKPHRLEAAAPELSPRQRALLARPADAPWTPADVPLLDEAAELLGEDDQAARAQARAEAAQRAADVEYARQVLRSTGAGDLVSAETLAGRFAGSGPSLTTAERAAADRAWTYGHVVVDEAQELSAMAWRALLRRVPTRSLTIVGDVAQTSAAGGTHEWAAMLDPLLRGSWRLAELTVNYRTPAVVADTARRVALAAGLPVSPQTSARDVPDALTCTRVDDDARLAATAAARAEALTDEVRDAAGAGRVAVVATPERAAQVRATLVAAGRDVPAGDAVDLHAPLVVLTPGQAKGLEFDVVVLVEPAEVLEVSAGDLYVAMTRPTHALHVLHTRDLPAGFTERT</sequence>
<dbReference type="InterPro" id="IPR014016">
    <property type="entry name" value="UvrD-like_ATP-bd"/>
</dbReference>
<evidence type="ECO:0000256" key="3">
    <source>
        <dbReference type="ARBA" id="ARBA00022806"/>
    </source>
</evidence>
<dbReference type="InterPro" id="IPR027417">
    <property type="entry name" value="P-loop_NTPase"/>
</dbReference>
<evidence type="ECO:0000256" key="4">
    <source>
        <dbReference type="ARBA" id="ARBA00022840"/>
    </source>
</evidence>
<feature type="domain" description="UvrD-like helicase ATP-binding" evidence="6">
    <location>
        <begin position="231"/>
        <end position="635"/>
    </location>
</feature>
<name>A0ABX8DBW7_9CELL</name>
<proteinExistence type="predicted"/>
<dbReference type="PROSITE" id="PS51198">
    <property type="entry name" value="UVRD_HELICASE_ATP_BIND"/>
    <property type="match status" value="1"/>
</dbReference>
<dbReference type="PANTHER" id="PTHR11070:SF45">
    <property type="entry name" value="DNA 3'-5' HELICASE"/>
    <property type="match status" value="1"/>
</dbReference>
<feature type="binding site" evidence="5">
    <location>
        <begin position="252"/>
        <end position="259"/>
    </location>
    <ligand>
        <name>ATP</name>
        <dbReference type="ChEBI" id="CHEBI:30616"/>
    </ligand>
</feature>
<evidence type="ECO:0000256" key="5">
    <source>
        <dbReference type="PROSITE-ProRule" id="PRU00560"/>
    </source>
</evidence>
<dbReference type="Proteomes" id="UP000677804">
    <property type="component" value="Chromosome"/>
</dbReference>
<keyword evidence="4 5" id="KW-0067">ATP-binding</keyword>
<dbReference type="SUPFAM" id="SSF52540">
    <property type="entry name" value="P-loop containing nucleoside triphosphate hydrolases"/>
    <property type="match status" value="1"/>
</dbReference>
<gene>
    <name evidence="7" type="ORF">KG103_07930</name>
</gene>
<keyword evidence="1 5" id="KW-0547">Nucleotide-binding</keyword>
<evidence type="ECO:0000256" key="1">
    <source>
        <dbReference type="ARBA" id="ARBA00022741"/>
    </source>
</evidence>
<dbReference type="EMBL" id="CP074405">
    <property type="protein sequence ID" value="QVI63752.1"/>
    <property type="molecule type" value="Genomic_DNA"/>
</dbReference>
<organism evidence="7 8">
    <name type="scientific">Cellulomonas wangleii</name>
    <dbReference type="NCBI Taxonomy" id="2816956"/>
    <lineage>
        <taxon>Bacteria</taxon>
        <taxon>Bacillati</taxon>
        <taxon>Actinomycetota</taxon>
        <taxon>Actinomycetes</taxon>
        <taxon>Micrococcales</taxon>
        <taxon>Cellulomonadaceae</taxon>
        <taxon>Cellulomonas</taxon>
    </lineage>
</organism>
<evidence type="ECO:0000313" key="7">
    <source>
        <dbReference type="EMBL" id="QVI63752.1"/>
    </source>
</evidence>
<keyword evidence="2 5" id="KW-0378">Hydrolase</keyword>
<keyword evidence="8" id="KW-1185">Reference proteome</keyword>
<accession>A0ABX8DBW7</accession>
<protein>
    <submittedName>
        <fullName evidence="7">AAA family ATPase</fullName>
    </submittedName>
</protein>